<dbReference type="InParanoid" id="Q7S6I1"/>
<sequence>MMDPSSAATSAAPCDVSSFSTTTTLPANDAAPVNNGVDGPGALPSELYHPATSASLKRRNTDGDCPKGKRRGYVFPSFETFSEYHGYDYDDNVAVGYSSWEEGDTQEHMLVDTMTSDQDGYYSPPYSKSELLELCANNPRAGREDCEETDASFFSRAMIFDSLTGGNPTTYAGEQDIFTYHSVPTCDSLLAREHEVPSGDSNPATADEYSVASSDEEAMAELLDSLPDPFAQIPPSSVIKAVEGSSTPEIFDPSLRRSTPRSNPQSCSVPVENDQNADTENLLDEDIDWDDVFQHLPAASQENNTSQFVKLTNEANQPLENAIEWMQSRSISPPKHQPFTRPPFRSPLRNKSPVEGLSNTNVLRTCFRLGSVFREVTQCFREEQEVTFELFARVSYSSREKGSRVQHFQLIDLFEDQPPHLSGVLTRWKNDSLVEKEASRFLDVPNNKMCRCMCRPRKAKKPEIGWDLEVLRIRVTDWHEIESVRSVVCYE</sequence>
<feature type="region of interest" description="Disordered" evidence="1">
    <location>
        <begin position="331"/>
        <end position="353"/>
    </location>
</feature>
<gene>
    <name evidence="2" type="ORF">NCU04723</name>
</gene>
<dbReference type="AlphaFoldDB" id="Q7S6I1"/>
<dbReference type="EMBL" id="CM002241">
    <property type="protein sequence ID" value="EAA31122.2"/>
    <property type="molecule type" value="Genomic_DNA"/>
</dbReference>
<dbReference type="GeneID" id="3876521"/>
<dbReference type="Proteomes" id="UP000001805">
    <property type="component" value="Chromosome 5, Linkage Group VI"/>
</dbReference>
<feature type="compositionally biased region" description="Polar residues" evidence="1">
    <location>
        <begin position="256"/>
        <end position="274"/>
    </location>
</feature>
<evidence type="ECO:0000313" key="3">
    <source>
        <dbReference type="Proteomes" id="UP000001805"/>
    </source>
</evidence>
<dbReference type="OrthoDB" id="5397183at2759"/>
<reference evidence="2 3" key="1">
    <citation type="journal article" date="2003" name="Nature">
        <title>The genome sequence of the filamentous fungus Neurospora crassa.</title>
        <authorList>
            <person name="Galagan J.E."/>
            <person name="Calvo S.E."/>
            <person name="Borkovich K.A."/>
            <person name="Selker E.U."/>
            <person name="Read N.D."/>
            <person name="Jaffe D."/>
            <person name="FitzHugh W."/>
            <person name="Ma L.J."/>
            <person name="Smirnov S."/>
            <person name="Purcell S."/>
            <person name="Rehman B."/>
            <person name="Elkins T."/>
            <person name="Engels R."/>
            <person name="Wang S."/>
            <person name="Nielsen C.B."/>
            <person name="Butler J."/>
            <person name="Endrizzi M."/>
            <person name="Qui D."/>
            <person name="Ianakiev P."/>
            <person name="Bell-Pedersen D."/>
            <person name="Nelson M.A."/>
            <person name="Werner-Washburne M."/>
            <person name="Selitrennikoff C.P."/>
            <person name="Kinsey J.A."/>
            <person name="Braun E.L."/>
            <person name="Zelter A."/>
            <person name="Schulte U."/>
            <person name="Kothe G.O."/>
            <person name="Jedd G."/>
            <person name="Mewes W."/>
            <person name="Staben C."/>
            <person name="Marcotte E."/>
            <person name="Greenberg D."/>
            <person name="Roy A."/>
            <person name="Foley K."/>
            <person name="Naylor J."/>
            <person name="Stange-Thomann N."/>
            <person name="Barrett R."/>
            <person name="Gnerre S."/>
            <person name="Kamal M."/>
            <person name="Kamvysselis M."/>
            <person name="Mauceli E."/>
            <person name="Bielke C."/>
            <person name="Rudd S."/>
            <person name="Frishman D."/>
            <person name="Krystofova S."/>
            <person name="Rasmussen C."/>
            <person name="Metzenberg R.L."/>
            <person name="Perkins D.D."/>
            <person name="Kroken S."/>
            <person name="Cogoni C."/>
            <person name="Macino G."/>
            <person name="Catcheside D."/>
            <person name="Li W."/>
            <person name="Pratt R.J."/>
            <person name="Osmani S.A."/>
            <person name="DeSouza C.P."/>
            <person name="Glass L."/>
            <person name="Orbach M.J."/>
            <person name="Berglund J.A."/>
            <person name="Voelker R."/>
            <person name="Yarden O."/>
            <person name="Plamann M."/>
            <person name="Seiler S."/>
            <person name="Dunlap J."/>
            <person name="Radford A."/>
            <person name="Aramayo R."/>
            <person name="Natvig D.O."/>
            <person name="Alex L.A."/>
            <person name="Mannhaupt G."/>
            <person name="Ebbole D.J."/>
            <person name="Freitag M."/>
            <person name="Paulsen I."/>
            <person name="Sachs M.S."/>
            <person name="Lander E.S."/>
            <person name="Nusbaum C."/>
            <person name="Birren B."/>
        </authorList>
    </citation>
    <scope>NUCLEOTIDE SEQUENCE [LARGE SCALE GENOMIC DNA]</scope>
    <source>
        <strain evidence="3">ATCC 24698 / 74-OR23-1A / CBS 708.71 / DSM 1257 / FGSC 987</strain>
    </source>
</reference>
<evidence type="ECO:0000256" key="1">
    <source>
        <dbReference type="SAM" id="MobiDB-lite"/>
    </source>
</evidence>
<keyword evidence="3" id="KW-1185">Reference proteome</keyword>
<dbReference type="HOGENOM" id="CLU_552274_0_0_1"/>
<feature type="region of interest" description="Disordered" evidence="1">
    <location>
        <begin position="241"/>
        <end position="274"/>
    </location>
</feature>
<name>Q7S6I1_NEUCR</name>
<dbReference type="VEuPathDB" id="FungiDB:NCU04723"/>
<accession>Q7S6I1</accession>
<dbReference type="PaxDb" id="5141-EFNCRP00000004560"/>
<dbReference type="KEGG" id="ncr:NCU04723"/>
<feature type="region of interest" description="Disordered" evidence="1">
    <location>
        <begin position="194"/>
        <end position="215"/>
    </location>
</feature>
<feature type="region of interest" description="Disordered" evidence="1">
    <location>
        <begin position="1"/>
        <end position="64"/>
    </location>
</feature>
<feature type="compositionally biased region" description="Polar residues" evidence="1">
    <location>
        <begin position="17"/>
        <end position="26"/>
    </location>
</feature>
<dbReference type="RefSeq" id="XP_960358.2">
    <property type="nucleotide sequence ID" value="XM_955265.2"/>
</dbReference>
<organism evidence="2 3">
    <name type="scientific">Neurospora crassa (strain ATCC 24698 / 74-OR23-1A / CBS 708.71 / DSM 1257 / FGSC 987)</name>
    <dbReference type="NCBI Taxonomy" id="367110"/>
    <lineage>
        <taxon>Eukaryota</taxon>
        <taxon>Fungi</taxon>
        <taxon>Dikarya</taxon>
        <taxon>Ascomycota</taxon>
        <taxon>Pezizomycotina</taxon>
        <taxon>Sordariomycetes</taxon>
        <taxon>Sordariomycetidae</taxon>
        <taxon>Sordariales</taxon>
        <taxon>Sordariaceae</taxon>
        <taxon>Neurospora</taxon>
    </lineage>
</organism>
<evidence type="ECO:0000313" key="2">
    <source>
        <dbReference type="EMBL" id="EAA31122.2"/>
    </source>
</evidence>
<protein>
    <submittedName>
        <fullName evidence="2">Uncharacterized protein</fullName>
    </submittedName>
</protein>
<proteinExistence type="predicted"/>